<comment type="caution">
    <text evidence="1">The sequence shown here is derived from an EMBL/GenBank/DDBJ whole genome shotgun (WGS) entry which is preliminary data.</text>
</comment>
<organism evidence="1">
    <name type="scientific">bioreactor metagenome</name>
    <dbReference type="NCBI Taxonomy" id="1076179"/>
    <lineage>
        <taxon>unclassified sequences</taxon>
        <taxon>metagenomes</taxon>
        <taxon>ecological metagenomes</taxon>
    </lineage>
</organism>
<reference evidence="1" key="1">
    <citation type="submission" date="2019-08" db="EMBL/GenBank/DDBJ databases">
        <authorList>
            <person name="Kucharzyk K."/>
            <person name="Murdoch R.W."/>
            <person name="Higgins S."/>
            <person name="Loffler F."/>
        </authorList>
    </citation>
    <scope>NUCLEOTIDE SEQUENCE</scope>
</reference>
<dbReference type="Pfam" id="PF15892">
    <property type="entry name" value="BNR_4"/>
    <property type="match status" value="1"/>
</dbReference>
<evidence type="ECO:0000313" key="1">
    <source>
        <dbReference type="EMBL" id="MPN53255.1"/>
    </source>
</evidence>
<name>A0A645IPI5_9ZZZZ</name>
<dbReference type="AlphaFoldDB" id="A0A645IPI5"/>
<accession>A0A645IPI5</accession>
<dbReference type="EMBL" id="VSSQ01120177">
    <property type="protein sequence ID" value="MPN53255.1"/>
    <property type="molecule type" value="Genomic_DNA"/>
</dbReference>
<protein>
    <submittedName>
        <fullName evidence="1">Uncharacterized protein</fullName>
    </submittedName>
</protein>
<proteinExistence type="predicted"/>
<gene>
    <name evidence="1" type="ORF">SDC9_200919</name>
</gene>
<sequence>MKNGVRSWIWDIALDKDNHPVITYARYPSEMEHQYYYARWDGREWNTIKVTDAGNYITIIKPGKKLLEAHYSGGIVLDHSNPDIVFLSRKIGNQFELEKRIIGANGEQQVFPLTQASRKDNLRPYVIYGKNKGPSLLMWMEGFYYHYTDFKTDIRIRAIDNEAKKSLNQ</sequence>